<accession>A0A453P283</accession>
<reference evidence="1" key="5">
    <citation type="journal article" date="2021" name="G3 (Bethesda)">
        <title>Aegilops tauschii genome assembly Aet v5.0 features greater sequence contiguity and improved annotation.</title>
        <authorList>
            <person name="Wang L."/>
            <person name="Zhu T."/>
            <person name="Rodriguez J.C."/>
            <person name="Deal K.R."/>
            <person name="Dubcovsky J."/>
            <person name="McGuire P.E."/>
            <person name="Lux T."/>
            <person name="Spannagl M."/>
            <person name="Mayer K.F.X."/>
            <person name="Baldrich P."/>
            <person name="Meyers B.C."/>
            <person name="Huo N."/>
            <person name="Gu Y.Q."/>
            <person name="Zhou H."/>
            <person name="Devos K.M."/>
            <person name="Bennetzen J.L."/>
            <person name="Unver T."/>
            <person name="Budak H."/>
            <person name="Gulick P.J."/>
            <person name="Galiba G."/>
            <person name="Kalapos B."/>
            <person name="Nelson D.R."/>
            <person name="Li P."/>
            <person name="You F.M."/>
            <person name="Luo M.C."/>
            <person name="Dvorak J."/>
        </authorList>
    </citation>
    <scope>NUCLEOTIDE SEQUENCE [LARGE SCALE GENOMIC DNA]</scope>
    <source>
        <strain evidence="1">cv. AL8/78</strain>
    </source>
</reference>
<sequence length="123" mass="14545">PLRHRRRQRCRPRLPHRRGIRSQGCDLRAPVPPYQLGLAGRTRRNVRDTWLSFEEDTSASKLQSAPCCWKKFRVQDAKNFGWEINGDINYNWKKLLENKLERIVGMSSARRLISSNKDMFVFC</sequence>
<proteinExistence type="predicted"/>
<keyword evidence="2" id="KW-1185">Reference proteome</keyword>
<protein>
    <submittedName>
        <fullName evidence="1">Uncharacterized protein</fullName>
    </submittedName>
</protein>
<dbReference type="Proteomes" id="UP000015105">
    <property type="component" value="Chromosome 6D"/>
</dbReference>
<dbReference type="Gramene" id="AET6Gv20579000.7">
    <property type="protein sequence ID" value="AET6Gv20579000.7"/>
    <property type="gene ID" value="AET6Gv20579000"/>
</dbReference>
<dbReference type="AlphaFoldDB" id="A0A453P283"/>
<reference evidence="2" key="2">
    <citation type="journal article" date="2017" name="Nat. Plants">
        <title>The Aegilops tauschii genome reveals multiple impacts of transposons.</title>
        <authorList>
            <person name="Zhao G."/>
            <person name="Zou C."/>
            <person name="Li K."/>
            <person name="Wang K."/>
            <person name="Li T."/>
            <person name="Gao L."/>
            <person name="Zhang X."/>
            <person name="Wang H."/>
            <person name="Yang Z."/>
            <person name="Liu X."/>
            <person name="Jiang W."/>
            <person name="Mao L."/>
            <person name="Kong X."/>
            <person name="Jiao Y."/>
            <person name="Jia J."/>
        </authorList>
    </citation>
    <scope>NUCLEOTIDE SEQUENCE [LARGE SCALE GENOMIC DNA]</scope>
    <source>
        <strain evidence="2">cv. AL8/78</strain>
    </source>
</reference>
<evidence type="ECO:0000313" key="1">
    <source>
        <dbReference type="EnsemblPlants" id="AET6Gv20579000.7"/>
    </source>
</evidence>
<reference evidence="2" key="1">
    <citation type="journal article" date="2014" name="Science">
        <title>Ancient hybridizations among the ancestral genomes of bread wheat.</title>
        <authorList>
            <consortium name="International Wheat Genome Sequencing Consortium,"/>
            <person name="Marcussen T."/>
            <person name="Sandve S.R."/>
            <person name="Heier L."/>
            <person name="Spannagl M."/>
            <person name="Pfeifer M."/>
            <person name="Jakobsen K.S."/>
            <person name="Wulff B.B."/>
            <person name="Steuernagel B."/>
            <person name="Mayer K.F."/>
            <person name="Olsen O.A."/>
        </authorList>
    </citation>
    <scope>NUCLEOTIDE SEQUENCE [LARGE SCALE GENOMIC DNA]</scope>
    <source>
        <strain evidence="2">cv. AL8/78</strain>
    </source>
</reference>
<evidence type="ECO:0000313" key="2">
    <source>
        <dbReference type="Proteomes" id="UP000015105"/>
    </source>
</evidence>
<reference evidence="1" key="3">
    <citation type="journal article" date="2017" name="Nature">
        <title>Genome sequence of the progenitor of the wheat D genome Aegilops tauschii.</title>
        <authorList>
            <person name="Luo M.C."/>
            <person name="Gu Y.Q."/>
            <person name="Puiu D."/>
            <person name="Wang H."/>
            <person name="Twardziok S.O."/>
            <person name="Deal K.R."/>
            <person name="Huo N."/>
            <person name="Zhu T."/>
            <person name="Wang L."/>
            <person name="Wang Y."/>
            <person name="McGuire P.E."/>
            <person name="Liu S."/>
            <person name="Long H."/>
            <person name="Ramasamy R.K."/>
            <person name="Rodriguez J.C."/>
            <person name="Van S.L."/>
            <person name="Yuan L."/>
            <person name="Wang Z."/>
            <person name="Xia Z."/>
            <person name="Xiao L."/>
            <person name="Anderson O.D."/>
            <person name="Ouyang S."/>
            <person name="Liang Y."/>
            <person name="Zimin A.V."/>
            <person name="Pertea G."/>
            <person name="Qi P."/>
            <person name="Bennetzen J.L."/>
            <person name="Dai X."/>
            <person name="Dawson M.W."/>
            <person name="Muller H.G."/>
            <person name="Kugler K."/>
            <person name="Rivarola-Duarte L."/>
            <person name="Spannagl M."/>
            <person name="Mayer K.F.X."/>
            <person name="Lu F.H."/>
            <person name="Bevan M.W."/>
            <person name="Leroy P."/>
            <person name="Li P."/>
            <person name="You F.M."/>
            <person name="Sun Q."/>
            <person name="Liu Z."/>
            <person name="Lyons E."/>
            <person name="Wicker T."/>
            <person name="Salzberg S.L."/>
            <person name="Devos K.M."/>
            <person name="Dvorak J."/>
        </authorList>
    </citation>
    <scope>NUCLEOTIDE SEQUENCE [LARGE SCALE GENOMIC DNA]</scope>
    <source>
        <strain evidence="1">cv. AL8/78</strain>
    </source>
</reference>
<reference evidence="1" key="4">
    <citation type="submission" date="2019-03" db="UniProtKB">
        <authorList>
            <consortium name="EnsemblPlants"/>
        </authorList>
    </citation>
    <scope>IDENTIFICATION</scope>
</reference>
<dbReference type="EnsemblPlants" id="AET6Gv20579000.7">
    <property type="protein sequence ID" value="AET6Gv20579000.7"/>
    <property type="gene ID" value="AET6Gv20579000"/>
</dbReference>
<name>A0A453P283_AEGTS</name>
<organism evidence="1 2">
    <name type="scientific">Aegilops tauschii subsp. strangulata</name>
    <name type="common">Goatgrass</name>
    <dbReference type="NCBI Taxonomy" id="200361"/>
    <lineage>
        <taxon>Eukaryota</taxon>
        <taxon>Viridiplantae</taxon>
        <taxon>Streptophyta</taxon>
        <taxon>Embryophyta</taxon>
        <taxon>Tracheophyta</taxon>
        <taxon>Spermatophyta</taxon>
        <taxon>Magnoliopsida</taxon>
        <taxon>Liliopsida</taxon>
        <taxon>Poales</taxon>
        <taxon>Poaceae</taxon>
        <taxon>BOP clade</taxon>
        <taxon>Pooideae</taxon>
        <taxon>Triticodae</taxon>
        <taxon>Triticeae</taxon>
        <taxon>Triticinae</taxon>
        <taxon>Aegilops</taxon>
    </lineage>
</organism>